<evidence type="ECO:0000256" key="2">
    <source>
        <dbReference type="ARBA" id="ARBA00023015"/>
    </source>
</evidence>
<comment type="similarity">
    <text evidence="1">Belongs to the LysR transcriptional regulatory family.</text>
</comment>
<evidence type="ECO:0000259" key="5">
    <source>
        <dbReference type="PROSITE" id="PS50931"/>
    </source>
</evidence>
<keyword evidence="4" id="KW-0804">Transcription</keyword>
<sequence length="322" mass="35910">MNAPLAQRRPLSLDGLRAFEAVARRLSFSAAAEELFLTQSAISRQIKSLETELGATLFNRGTRRVELTAAGDALRQAVVPALDRIDRSVRQIRVARGRRHVNVSTFASFASLWLLPRLQGFQQRHPDIDIRISANDQLADMDDPDVDLLLRYDRPQSVPAHAERLFEEVLAPVISPGLHWQTQSGSQPPLRRAEDLAAHALLEEDDHRPSSAWLSWRHWLQQHGAAQVEPRRWIFLNYTHQQVQGALAGQGVALARLPLVHDLLARGELVEPFGPAGRLPGGGSYWLIPLPGVRLRPELQAFIDWVRDQGALTRGALGQTAD</sequence>
<evidence type="ECO:0000313" key="6">
    <source>
        <dbReference type="EMBL" id="MEK8024633.1"/>
    </source>
</evidence>
<organism evidence="6 7">
    <name type="scientific">Pseudaquabacterium rugosum</name>
    <dbReference type="NCBI Taxonomy" id="2984194"/>
    <lineage>
        <taxon>Bacteria</taxon>
        <taxon>Pseudomonadati</taxon>
        <taxon>Pseudomonadota</taxon>
        <taxon>Betaproteobacteria</taxon>
        <taxon>Burkholderiales</taxon>
        <taxon>Sphaerotilaceae</taxon>
        <taxon>Pseudaquabacterium</taxon>
    </lineage>
</organism>
<dbReference type="PANTHER" id="PTHR30537:SF74">
    <property type="entry name" value="HTH-TYPE TRANSCRIPTIONAL REGULATOR TRPI"/>
    <property type="match status" value="1"/>
</dbReference>
<dbReference type="InterPro" id="IPR036390">
    <property type="entry name" value="WH_DNA-bd_sf"/>
</dbReference>
<dbReference type="Gene3D" id="3.40.190.10">
    <property type="entry name" value="Periplasmic binding protein-like II"/>
    <property type="match status" value="2"/>
</dbReference>
<name>A0ABU9B4X6_9BURK</name>
<dbReference type="RefSeq" id="WP_341372414.1">
    <property type="nucleotide sequence ID" value="NZ_JBBUTF010000002.1"/>
</dbReference>
<dbReference type="PROSITE" id="PS50931">
    <property type="entry name" value="HTH_LYSR"/>
    <property type="match status" value="1"/>
</dbReference>
<dbReference type="EMBL" id="JBBUTF010000002">
    <property type="protein sequence ID" value="MEK8024633.1"/>
    <property type="molecule type" value="Genomic_DNA"/>
</dbReference>
<evidence type="ECO:0000256" key="3">
    <source>
        <dbReference type="ARBA" id="ARBA00023125"/>
    </source>
</evidence>
<dbReference type="SUPFAM" id="SSF46785">
    <property type="entry name" value="Winged helix' DNA-binding domain"/>
    <property type="match status" value="1"/>
</dbReference>
<dbReference type="InterPro" id="IPR036388">
    <property type="entry name" value="WH-like_DNA-bd_sf"/>
</dbReference>
<accession>A0ABU9B4X6</accession>
<keyword evidence="7" id="KW-1185">Reference proteome</keyword>
<proteinExistence type="inferred from homology"/>
<dbReference type="CDD" id="cd08432">
    <property type="entry name" value="PBP2_GcdR_TrpI_HvrB_AmpR_like"/>
    <property type="match status" value="1"/>
</dbReference>
<dbReference type="Gene3D" id="1.10.10.10">
    <property type="entry name" value="Winged helix-like DNA-binding domain superfamily/Winged helix DNA-binding domain"/>
    <property type="match status" value="1"/>
</dbReference>
<dbReference type="Pfam" id="PF03466">
    <property type="entry name" value="LysR_substrate"/>
    <property type="match status" value="1"/>
</dbReference>
<dbReference type="PANTHER" id="PTHR30537">
    <property type="entry name" value="HTH-TYPE TRANSCRIPTIONAL REGULATOR"/>
    <property type="match status" value="1"/>
</dbReference>
<reference evidence="6 7" key="1">
    <citation type="submission" date="2024-04" db="EMBL/GenBank/DDBJ databases">
        <title>Novel species of the genus Ideonella isolated from streams.</title>
        <authorList>
            <person name="Lu H."/>
        </authorList>
    </citation>
    <scope>NUCLEOTIDE SEQUENCE [LARGE SCALE GENOMIC DNA]</scope>
    <source>
        <strain evidence="6 7">BYS139W</strain>
    </source>
</reference>
<dbReference type="InterPro" id="IPR000847">
    <property type="entry name" value="LysR_HTH_N"/>
</dbReference>
<keyword evidence="3" id="KW-0238">DNA-binding</keyword>
<dbReference type="InterPro" id="IPR005119">
    <property type="entry name" value="LysR_subst-bd"/>
</dbReference>
<evidence type="ECO:0000256" key="1">
    <source>
        <dbReference type="ARBA" id="ARBA00009437"/>
    </source>
</evidence>
<feature type="domain" description="HTH lysR-type" evidence="5">
    <location>
        <begin position="11"/>
        <end position="68"/>
    </location>
</feature>
<dbReference type="SUPFAM" id="SSF53850">
    <property type="entry name" value="Periplasmic binding protein-like II"/>
    <property type="match status" value="1"/>
</dbReference>
<protein>
    <submittedName>
        <fullName evidence="6">LysR substrate-binding domain-containing protein</fullName>
    </submittedName>
</protein>
<dbReference type="Proteomes" id="UP001368500">
    <property type="component" value="Unassembled WGS sequence"/>
</dbReference>
<comment type="caution">
    <text evidence="6">The sequence shown here is derived from an EMBL/GenBank/DDBJ whole genome shotgun (WGS) entry which is preliminary data.</text>
</comment>
<evidence type="ECO:0000313" key="7">
    <source>
        <dbReference type="Proteomes" id="UP001368500"/>
    </source>
</evidence>
<dbReference type="Pfam" id="PF00126">
    <property type="entry name" value="HTH_1"/>
    <property type="match status" value="1"/>
</dbReference>
<dbReference type="InterPro" id="IPR058163">
    <property type="entry name" value="LysR-type_TF_proteobact-type"/>
</dbReference>
<gene>
    <name evidence="6" type="ORF">AACH11_01460</name>
</gene>
<evidence type="ECO:0000256" key="4">
    <source>
        <dbReference type="ARBA" id="ARBA00023163"/>
    </source>
</evidence>
<dbReference type="PRINTS" id="PR00039">
    <property type="entry name" value="HTHLYSR"/>
</dbReference>
<keyword evidence="2" id="KW-0805">Transcription regulation</keyword>